<gene>
    <name evidence="1" type="ORF">J8273_7183</name>
</gene>
<organism evidence="1 2">
    <name type="scientific">Carpediemonas membranifera</name>
    <dbReference type="NCBI Taxonomy" id="201153"/>
    <lineage>
        <taxon>Eukaryota</taxon>
        <taxon>Metamonada</taxon>
        <taxon>Carpediemonas-like organisms</taxon>
        <taxon>Carpediemonas</taxon>
    </lineage>
</organism>
<accession>A0A8J6AQ35</accession>
<sequence>MFHCKSYTTGSTTTNAADYAKPQYYRQHTSIWKQPNEKLCKYNLSKGEQQYKNENDFVASIPTRCFAGEDVIAWSYAPSSGKTSLALLTTEDTLKTSLLNATEDVKTKLKQQIGPKVADRFTDDRLLSHLSTVFEPFSKALLHHTAQPDAVVFVYLPEHDFGFVELLFEAKRAGNLSGNVLNATGQAFVYAETLRLTVMHVVQKRFGSADCSKVPAVLVERFPVISLSSAHGVVGHLTPVGEFGVFAGPFPDGYNWTWTCDNSAELNVEQFVEMQWSYVIATARTLNTQLCDTASWKLFFPTKFCPQGCAKECARMVTTSNSFLYFYEDGDHNKLLAKFDRHSLGRADPSSHFMSNRDHFSTFRKIMNHVYCECSSEPVGDVREKPPQIVSIRPGARHWKQVKPISEDSLSYSLQRDLTSTHRFDITALICAISSHPKLFVQNMIQQLCNIYCDDVYGVCSTILHRDARLCNICVINKLPDADFTFAPDAEKGDVAFRLIDWEWMQVFGGFLLVDGDAEQARRSPNNVDHVTSTSCQLAQLIGSMEHYNHVNKVVGMDNALTLLESLQETVTTLGETIRKASYEERLAKFTSHIDQWSEQNLARE</sequence>
<protein>
    <submittedName>
        <fullName evidence="1">Uncharacterized protein</fullName>
    </submittedName>
</protein>
<name>A0A8J6AQ35_9EUKA</name>
<comment type="caution">
    <text evidence="1">The sequence shown here is derived from an EMBL/GenBank/DDBJ whole genome shotgun (WGS) entry which is preliminary data.</text>
</comment>
<evidence type="ECO:0000313" key="2">
    <source>
        <dbReference type="Proteomes" id="UP000717585"/>
    </source>
</evidence>
<reference evidence="1" key="1">
    <citation type="submission" date="2021-05" db="EMBL/GenBank/DDBJ databases">
        <title>A free-living protist that lacks canonical eukaryotic 1 DNA replication and segregation systems.</title>
        <authorList>
            <person name="Salas-Leiva D.E."/>
            <person name="Tromer E.C."/>
            <person name="Curtis B.A."/>
            <person name="Jerlstrom-Hultqvist J."/>
            <person name="Kolisko M."/>
            <person name="Yi Z."/>
            <person name="Salas-Leiva J.S."/>
            <person name="Gallot-Lavallee L."/>
            <person name="Kops G.J.P.L."/>
            <person name="Archibald J.M."/>
            <person name="Simpson A.G.B."/>
            <person name="Roger A.J."/>
        </authorList>
    </citation>
    <scope>NUCLEOTIDE SEQUENCE</scope>
    <source>
        <strain evidence="1">BICM</strain>
    </source>
</reference>
<proteinExistence type="predicted"/>
<dbReference type="Proteomes" id="UP000717585">
    <property type="component" value="Unassembled WGS sequence"/>
</dbReference>
<dbReference type="EMBL" id="JAHDYR010000062">
    <property type="protein sequence ID" value="KAG9390916.1"/>
    <property type="molecule type" value="Genomic_DNA"/>
</dbReference>
<dbReference type="AlphaFoldDB" id="A0A8J6AQ35"/>
<evidence type="ECO:0000313" key="1">
    <source>
        <dbReference type="EMBL" id="KAG9390916.1"/>
    </source>
</evidence>
<keyword evidence="2" id="KW-1185">Reference proteome</keyword>